<feature type="domain" description="BTB" evidence="2">
    <location>
        <begin position="13"/>
        <end position="84"/>
    </location>
</feature>
<dbReference type="SUPFAM" id="SSF50998">
    <property type="entry name" value="Quinoprotein alcohol dehydrogenase-like"/>
    <property type="match status" value="1"/>
</dbReference>
<protein>
    <submittedName>
        <fullName evidence="3">BTB/POZ domain-containing protein</fullName>
    </submittedName>
</protein>
<dbReference type="InterPro" id="IPR000210">
    <property type="entry name" value="BTB/POZ_dom"/>
</dbReference>
<accession>A0A3S8UY97</accession>
<dbReference type="SUPFAM" id="SSF54695">
    <property type="entry name" value="POZ domain"/>
    <property type="match status" value="1"/>
</dbReference>
<reference evidence="3" key="1">
    <citation type="submission" date="2018-03" db="EMBL/GenBank/DDBJ databases">
        <title>Draft genome sequences of Megaviruse, new member of the family Mimiviridae isolated from water in Shanghai, China.</title>
        <authorList>
            <person name="Xia Y."/>
        </authorList>
    </citation>
    <scope>NUCLEOTIDE SEQUENCE</scope>
    <source>
        <strain evidence="3">SH</strain>
    </source>
</reference>
<dbReference type="Pfam" id="PF00651">
    <property type="entry name" value="BTB"/>
    <property type="match status" value="1"/>
</dbReference>
<gene>
    <name evidence="3" type="ORF">Mb0029</name>
</gene>
<dbReference type="Gene3D" id="3.30.710.10">
    <property type="entry name" value="Potassium Channel Kv1.1, Chain A"/>
    <property type="match status" value="1"/>
</dbReference>
<sequence length="473" mass="55958">MSLSKVYHDKNFSDLTIILKDDSKEDKIQVHKCILYSKNQYFQNMLNNNFKESSESEVIIKVPNIEAAKIVIESIYDINHTIDIDWKLQIDIYKCQDFFLKKEIFPPIKISEEEFDKFMDSIDSLGYSNDIVECIIKNLPKNYDLEQFPTELLQSMYDLCDAYYIVTETMHDIIIFNLKTGKKIIKSKLEADYFTCYDYVPETNDLIVLENEDKCEYTLSMYKINIKTKKIKDINVNDNYYIPLGIKYISDGKVLIHHDQKLKIFDVKNQVFLKHFTKKISVEHFSYCDYLCHIAISYHGFIEVFDSLGNSINKYKKYNVKNVCIISKIDSVIFQVERKIKIWNYLTNEIKVIKPGSYCHEYKLSPNNKHLVIQSKHYIIIYDIISCKKFKKFRPKKKNNILSFDFKIGGELIICCDKYIHTYDKEYNETNCIKISTKGVERIKLIPGKDYKLARQIYDILTSRNNSQQIIKN</sequence>
<dbReference type="EMBL" id="MH046811">
    <property type="protein sequence ID" value="AZL89699.1"/>
    <property type="molecule type" value="Genomic_DNA"/>
</dbReference>
<dbReference type="PROSITE" id="PS50097">
    <property type="entry name" value="BTB"/>
    <property type="match status" value="1"/>
</dbReference>
<dbReference type="InterPro" id="IPR011047">
    <property type="entry name" value="Quinoprotein_ADH-like_sf"/>
</dbReference>
<organism evidence="3">
    <name type="scientific">Megavirus baoshan</name>
    <dbReference type="NCBI Taxonomy" id="2496520"/>
    <lineage>
        <taxon>Viruses</taxon>
        <taxon>Varidnaviria</taxon>
        <taxon>Bamfordvirae</taxon>
        <taxon>Nucleocytoviricota</taxon>
        <taxon>Megaviricetes</taxon>
        <taxon>Imitervirales</taxon>
        <taxon>Mimiviridae</taxon>
        <taxon>Megamimivirinae</taxon>
        <taxon>Megavirus</taxon>
        <taxon>Megavirus baoshanense</taxon>
    </lineage>
</organism>
<dbReference type="Gene3D" id="2.130.10.10">
    <property type="entry name" value="YVTN repeat-like/Quinoprotein amine dehydrogenase"/>
    <property type="match status" value="1"/>
</dbReference>
<comment type="similarity">
    <text evidence="1">Belongs to the mimivirus BTB/WD family.</text>
</comment>
<name>A0A3S8UY97_9VIRU</name>
<evidence type="ECO:0000256" key="1">
    <source>
        <dbReference type="ARBA" id="ARBA00006497"/>
    </source>
</evidence>
<proteinExistence type="inferred from homology"/>
<evidence type="ECO:0000313" key="3">
    <source>
        <dbReference type="EMBL" id="AZL89699.1"/>
    </source>
</evidence>
<dbReference type="InterPro" id="IPR011333">
    <property type="entry name" value="SKP1/BTB/POZ_sf"/>
</dbReference>
<dbReference type="InterPro" id="IPR015943">
    <property type="entry name" value="WD40/YVTN_repeat-like_dom_sf"/>
</dbReference>
<evidence type="ECO:0000259" key="2">
    <source>
        <dbReference type="PROSITE" id="PS50097"/>
    </source>
</evidence>